<dbReference type="EMBL" id="WMBF01000147">
    <property type="protein sequence ID" value="MBW5422956.1"/>
    <property type="molecule type" value="Genomic_DNA"/>
</dbReference>
<keyword evidence="2" id="KW-1185">Reference proteome</keyword>
<organism evidence="1 2">
    <name type="scientific">Streptomyces anatolicus</name>
    <dbReference type="NCBI Taxonomy" id="2675858"/>
    <lineage>
        <taxon>Bacteria</taxon>
        <taxon>Bacillati</taxon>
        <taxon>Actinomycetota</taxon>
        <taxon>Actinomycetes</taxon>
        <taxon>Kitasatosporales</taxon>
        <taxon>Streptomycetaceae</taxon>
        <taxon>Streptomyces</taxon>
    </lineage>
</organism>
<evidence type="ECO:0000313" key="2">
    <source>
        <dbReference type="Proteomes" id="UP001197114"/>
    </source>
</evidence>
<accession>A0ABS6YNF0</accession>
<gene>
    <name evidence="1" type="ORF">GKQ77_15515</name>
</gene>
<protein>
    <recommendedName>
        <fullName evidence="3">Secreted protein</fullName>
    </recommendedName>
</protein>
<reference evidence="1 2" key="1">
    <citation type="submission" date="2019-11" db="EMBL/GenBank/DDBJ databases">
        <authorList>
            <person name="Ay H."/>
        </authorList>
    </citation>
    <scope>NUCLEOTIDE SEQUENCE [LARGE SCALE GENOMIC DNA]</scope>
    <source>
        <strain evidence="1 2">BG9H</strain>
    </source>
</reference>
<proteinExistence type="predicted"/>
<dbReference type="Proteomes" id="UP001197114">
    <property type="component" value="Unassembled WGS sequence"/>
</dbReference>
<name>A0ABS6YNF0_9ACTN</name>
<sequence length="70" mass="7457">MALTAEERMRAAEDAVRQLRAVLAEVGVTLPSLRMDPLSAADEGALPLVELGRCNLDTALRLVAVLEGAR</sequence>
<evidence type="ECO:0008006" key="3">
    <source>
        <dbReference type="Google" id="ProtNLM"/>
    </source>
</evidence>
<comment type="caution">
    <text evidence="1">The sequence shown here is derived from an EMBL/GenBank/DDBJ whole genome shotgun (WGS) entry which is preliminary data.</text>
</comment>
<evidence type="ECO:0000313" key="1">
    <source>
        <dbReference type="EMBL" id="MBW5422956.1"/>
    </source>
</evidence>
<dbReference type="RefSeq" id="WP_219689361.1">
    <property type="nucleotide sequence ID" value="NZ_WMBF01000147.1"/>
</dbReference>